<accession>A0A672YRX1</accession>
<dbReference type="AlphaFoldDB" id="A0A672YRX1"/>
<dbReference type="GO" id="GO:0005694">
    <property type="term" value="C:chromosome"/>
    <property type="evidence" value="ECO:0007669"/>
    <property type="project" value="UniProtKB-ARBA"/>
</dbReference>
<dbReference type="FunFam" id="3.30.160.60:FF:000624">
    <property type="entry name" value="zinc finger protein 697"/>
    <property type="match status" value="1"/>
</dbReference>
<evidence type="ECO:0000256" key="3">
    <source>
        <dbReference type="ARBA" id="ARBA00022737"/>
    </source>
</evidence>
<dbReference type="Ensembl" id="ENSSORT00005007617.1">
    <property type="protein sequence ID" value="ENSSORP00005007339.1"/>
    <property type="gene ID" value="ENSSORG00005004198.1"/>
</dbReference>
<feature type="domain" description="C2H2-type" evidence="9">
    <location>
        <begin position="233"/>
        <end position="260"/>
    </location>
</feature>
<dbReference type="FunFam" id="3.30.160.60:FF:001498">
    <property type="entry name" value="Zinc finger protein 404"/>
    <property type="match status" value="1"/>
</dbReference>
<dbReference type="Gene3D" id="3.30.160.60">
    <property type="entry name" value="Classic Zinc Finger"/>
    <property type="match status" value="4"/>
</dbReference>
<comment type="subcellular location">
    <subcellularLocation>
        <location evidence="1">Nucleus</location>
    </subcellularLocation>
</comment>
<reference evidence="10" key="2">
    <citation type="submission" date="2025-05" db="UniProtKB">
        <authorList>
            <consortium name="Ensembl"/>
        </authorList>
    </citation>
    <scope>IDENTIFICATION</scope>
</reference>
<dbReference type="PROSITE" id="PS50157">
    <property type="entry name" value="ZINC_FINGER_C2H2_2"/>
    <property type="match status" value="4"/>
</dbReference>
<gene>
    <name evidence="10" type="primary">LOC115427901</name>
</gene>
<keyword evidence="3" id="KW-0677">Repeat</keyword>
<protein>
    <submittedName>
        <fullName evidence="10">Gastrula zinc finger protein XlCGF57.1-like</fullName>
    </submittedName>
</protein>
<evidence type="ECO:0000313" key="10">
    <source>
        <dbReference type="Ensembl" id="ENSSORP00005007338.1"/>
    </source>
</evidence>
<organism evidence="10 11">
    <name type="scientific">Sphaeramia orbicularis</name>
    <name type="common">orbiculate cardinalfish</name>
    <dbReference type="NCBI Taxonomy" id="375764"/>
    <lineage>
        <taxon>Eukaryota</taxon>
        <taxon>Metazoa</taxon>
        <taxon>Chordata</taxon>
        <taxon>Craniata</taxon>
        <taxon>Vertebrata</taxon>
        <taxon>Euteleostomi</taxon>
        <taxon>Actinopterygii</taxon>
        <taxon>Neopterygii</taxon>
        <taxon>Teleostei</taxon>
        <taxon>Neoteleostei</taxon>
        <taxon>Acanthomorphata</taxon>
        <taxon>Gobiaria</taxon>
        <taxon>Kurtiformes</taxon>
        <taxon>Apogonoidei</taxon>
        <taxon>Apogonidae</taxon>
        <taxon>Apogoninae</taxon>
        <taxon>Sphaeramia</taxon>
    </lineage>
</organism>
<dbReference type="GO" id="GO:0000978">
    <property type="term" value="F:RNA polymerase II cis-regulatory region sequence-specific DNA binding"/>
    <property type="evidence" value="ECO:0007669"/>
    <property type="project" value="TreeGrafter"/>
</dbReference>
<dbReference type="FunFam" id="3.30.160.60:FF:000671">
    <property type="entry name" value="Zinc finger protein 26"/>
    <property type="match status" value="1"/>
</dbReference>
<evidence type="ECO:0000256" key="1">
    <source>
        <dbReference type="ARBA" id="ARBA00004123"/>
    </source>
</evidence>
<dbReference type="Pfam" id="PF00096">
    <property type="entry name" value="zf-C2H2"/>
    <property type="match status" value="3"/>
</dbReference>
<feature type="compositionally biased region" description="Basic and acidic residues" evidence="8">
    <location>
        <begin position="190"/>
        <end position="199"/>
    </location>
</feature>
<dbReference type="GO" id="GO:0008270">
    <property type="term" value="F:zinc ion binding"/>
    <property type="evidence" value="ECO:0007669"/>
    <property type="project" value="UniProtKB-KW"/>
</dbReference>
<name>A0A672YRX1_9TELE</name>
<dbReference type="SUPFAM" id="SSF57667">
    <property type="entry name" value="beta-beta-alpha zinc fingers"/>
    <property type="match status" value="3"/>
</dbReference>
<evidence type="ECO:0000259" key="9">
    <source>
        <dbReference type="PROSITE" id="PS50157"/>
    </source>
</evidence>
<reference evidence="10" key="1">
    <citation type="submission" date="2019-06" db="EMBL/GenBank/DDBJ databases">
        <authorList>
            <consortium name="Wellcome Sanger Institute Data Sharing"/>
        </authorList>
    </citation>
    <scope>NUCLEOTIDE SEQUENCE [LARGE SCALE GENOMIC DNA]</scope>
</reference>
<dbReference type="GO" id="GO:0045893">
    <property type="term" value="P:positive regulation of DNA-templated transcription"/>
    <property type="evidence" value="ECO:0007669"/>
    <property type="project" value="UniProtKB-ARBA"/>
</dbReference>
<dbReference type="PANTHER" id="PTHR23226:SF416">
    <property type="entry name" value="FI01424P"/>
    <property type="match status" value="1"/>
</dbReference>
<evidence type="ECO:0000256" key="8">
    <source>
        <dbReference type="SAM" id="MobiDB-lite"/>
    </source>
</evidence>
<dbReference type="Ensembl" id="ENSSORT00005007616.1">
    <property type="protein sequence ID" value="ENSSORP00005007338.1"/>
    <property type="gene ID" value="ENSSORG00005004198.1"/>
</dbReference>
<dbReference type="InterPro" id="IPR013087">
    <property type="entry name" value="Znf_C2H2_type"/>
</dbReference>
<dbReference type="FunFam" id="3.30.160.60:FF:001732">
    <property type="entry name" value="Zgc:162936"/>
    <property type="match status" value="1"/>
</dbReference>
<feature type="domain" description="C2H2-type" evidence="9">
    <location>
        <begin position="261"/>
        <end position="288"/>
    </location>
</feature>
<feature type="compositionally biased region" description="Acidic residues" evidence="8">
    <location>
        <begin position="81"/>
        <end position="97"/>
    </location>
</feature>
<evidence type="ECO:0000256" key="2">
    <source>
        <dbReference type="ARBA" id="ARBA00022723"/>
    </source>
</evidence>
<evidence type="ECO:0000313" key="11">
    <source>
        <dbReference type="Proteomes" id="UP000472271"/>
    </source>
</evidence>
<evidence type="ECO:0000256" key="4">
    <source>
        <dbReference type="ARBA" id="ARBA00022771"/>
    </source>
</evidence>
<feature type="domain" description="C2H2-type" evidence="9">
    <location>
        <begin position="317"/>
        <end position="344"/>
    </location>
</feature>
<proteinExistence type="predicted"/>
<keyword evidence="5" id="KW-0862">Zinc</keyword>
<evidence type="ECO:0000256" key="5">
    <source>
        <dbReference type="ARBA" id="ARBA00022833"/>
    </source>
</evidence>
<dbReference type="Proteomes" id="UP000472271">
    <property type="component" value="Chromosome 11"/>
</dbReference>
<keyword evidence="11" id="KW-1185">Reference proteome</keyword>
<dbReference type="InterPro" id="IPR036236">
    <property type="entry name" value="Znf_C2H2_sf"/>
</dbReference>
<feature type="domain" description="C2H2-type" evidence="9">
    <location>
        <begin position="289"/>
        <end position="316"/>
    </location>
</feature>
<keyword evidence="4 7" id="KW-0863">Zinc-finger</keyword>
<sequence length="346" mass="39905">MSHKKQILRSLVEQRLTAAAEEIFGLFERTIAEYEEELCRTKEENQRQKQILDEVWNLKVLTIPAGSSADVQQPSGVGEEVPPEQDDWSFSLDQEEPEPPHIKEEQEELWTNQEADFPNVPPTPMSVKREDDDKEEAQSSLLLLRQCEEKTKERDEEDTGGSGPNFNQSRIRAFNSRSPGSRRSTRSLQKHKDTQTETRLVDSKCLGESNAPRDKLTATNFALSDVRCKSRPFQCSDCGKTYCRRSALNTHRNIHTRERQFPCSVCRKIFGRNSHLRSHMKIHTGEKPYSCPVCQKCFRHKCVMKVHMTTHTGVRAFACSECGRTFTQRPHLIRHMKSHIKKKPVI</sequence>
<dbReference type="GO" id="GO:0005634">
    <property type="term" value="C:nucleus"/>
    <property type="evidence" value="ECO:0007669"/>
    <property type="project" value="UniProtKB-SubCell"/>
</dbReference>
<dbReference type="GO" id="GO:0000981">
    <property type="term" value="F:DNA-binding transcription factor activity, RNA polymerase II-specific"/>
    <property type="evidence" value="ECO:0007669"/>
    <property type="project" value="TreeGrafter"/>
</dbReference>
<evidence type="ECO:0000256" key="6">
    <source>
        <dbReference type="ARBA" id="ARBA00023242"/>
    </source>
</evidence>
<keyword evidence="2" id="KW-0479">Metal-binding</keyword>
<dbReference type="SMART" id="SM00355">
    <property type="entry name" value="ZnF_C2H2"/>
    <property type="match status" value="4"/>
</dbReference>
<dbReference type="OrthoDB" id="8939517at2759"/>
<dbReference type="PANTHER" id="PTHR23226">
    <property type="entry name" value="ZINC FINGER AND SCAN DOMAIN-CONTAINING"/>
    <property type="match status" value="1"/>
</dbReference>
<feature type="region of interest" description="Disordered" evidence="8">
    <location>
        <begin position="67"/>
        <end position="199"/>
    </location>
</feature>
<evidence type="ECO:0000256" key="7">
    <source>
        <dbReference type="PROSITE-ProRule" id="PRU00042"/>
    </source>
</evidence>
<dbReference type="PROSITE" id="PS00028">
    <property type="entry name" value="ZINC_FINGER_C2H2_1"/>
    <property type="match status" value="4"/>
</dbReference>
<keyword evidence="6" id="KW-0539">Nucleus</keyword>